<reference evidence="3" key="1">
    <citation type="submission" date="2021-12" db="EMBL/GenBank/DDBJ databases">
        <title>Comparative genomics, transcriptomics and evolutionary studies reveal genomic signatures of adaptation to plant cell wall in hemibiotrophic fungi.</title>
        <authorList>
            <consortium name="DOE Joint Genome Institute"/>
            <person name="Baroncelli R."/>
            <person name="Diaz J.F."/>
            <person name="Benocci T."/>
            <person name="Peng M."/>
            <person name="Battaglia E."/>
            <person name="Haridas S."/>
            <person name="Andreopoulos W."/>
            <person name="Labutti K."/>
            <person name="Pangilinan J."/>
            <person name="Floch G.L."/>
            <person name="Makela M.R."/>
            <person name="Henrissat B."/>
            <person name="Grigoriev I.V."/>
            <person name="Crouch J.A."/>
            <person name="De Vries R.P."/>
            <person name="Sukno S.A."/>
            <person name="Thon M.R."/>
        </authorList>
    </citation>
    <scope>NUCLEOTIDE SEQUENCE</scope>
    <source>
        <strain evidence="3">CBS 112980</strain>
    </source>
</reference>
<dbReference type="RefSeq" id="XP_060368213.1">
    <property type="nucleotide sequence ID" value="XM_060501334.1"/>
</dbReference>
<dbReference type="InterPro" id="IPR036188">
    <property type="entry name" value="FAD/NAD-bd_sf"/>
</dbReference>
<organism evidence="3 4">
    <name type="scientific">Glomerella acutata</name>
    <name type="common">Colletotrichum acutatum</name>
    <dbReference type="NCBI Taxonomy" id="27357"/>
    <lineage>
        <taxon>Eukaryota</taxon>
        <taxon>Fungi</taxon>
        <taxon>Dikarya</taxon>
        <taxon>Ascomycota</taxon>
        <taxon>Pezizomycotina</taxon>
        <taxon>Sordariomycetes</taxon>
        <taxon>Hypocreomycetidae</taxon>
        <taxon>Glomerellales</taxon>
        <taxon>Glomerellaceae</taxon>
        <taxon>Colletotrichum</taxon>
        <taxon>Colletotrichum acutatum species complex</taxon>
    </lineage>
</organism>
<dbReference type="GO" id="GO:0050660">
    <property type="term" value="F:flavin adenine dinucleotide binding"/>
    <property type="evidence" value="ECO:0007669"/>
    <property type="project" value="TreeGrafter"/>
</dbReference>
<proteinExistence type="predicted"/>
<feature type="compositionally biased region" description="Low complexity" evidence="1">
    <location>
        <begin position="159"/>
        <end position="180"/>
    </location>
</feature>
<dbReference type="GO" id="GO:0004174">
    <property type="term" value="F:electron-transferring-flavoprotein dehydrogenase activity"/>
    <property type="evidence" value="ECO:0007669"/>
    <property type="project" value="TreeGrafter"/>
</dbReference>
<dbReference type="Pfam" id="PF07992">
    <property type="entry name" value="Pyr_redox_2"/>
    <property type="match status" value="1"/>
</dbReference>
<evidence type="ECO:0000256" key="1">
    <source>
        <dbReference type="SAM" id="MobiDB-lite"/>
    </source>
</evidence>
<accession>A0AAD8XJH9</accession>
<keyword evidence="4" id="KW-1185">Reference proteome</keyword>
<dbReference type="SUPFAM" id="SSF51905">
    <property type="entry name" value="FAD/NAD(P)-binding domain"/>
    <property type="match status" value="1"/>
</dbReference>
<sequence>MAKRILRPALSAARRLILRASPRLELPLSSCSSPPSCFYSSLVLAQPWRGESGIGSSLLGKGFVGGGRIQQRATLTSLSSVTRGVQAQAPLPARQRQLRSDAGPPLGFRRTLSLCLLLSMRMFSSATATASASASPSASSLPSLASTCLPLHQASPLESYSSNRSYSSSSSSSSFSRSDVVVDSNDSSTFPTTADKMGSLPGAIPPFKVFVIGGLSYAGVSTALNLLDLSSGKSPRLAHIPYEHHPDFKNVPVEITLVDERDGFFHLIGSPLAFADSKYAAKSWVKFEDIASLQRPNVRFVQGSVSKVDPATKTATVLDHATKQPQDFSYDFLVAASGLRRVFPVVPQSLTRKQYLLEAEEQINAVRNAPDGVVVVGGGAVGIEMAAELKLVEPDSKVTLVHSRDKLLSSEGLSDECKDKALELTREAGVNVLLNHRVKETHKLDPLPNGRARHEIEFTNGDKLIASEVVMAISRSVPSTDYLPAAAKDEEGYVKIHANMVLKGDGNVPNAEDHIIVGDICLWPGIKRCGTAMHMGHYAAINAHQLMLAKLTSGAHKPTFSELGPVEPMIGLAIGKKAVASGPVVGTTWGEDVMHAYFRDDLGFTSELLFFFLWFFPDGLFGSRRHRPAFPVYYPPLSSVFLSSLSHAPPPFSSYPIVSER</sequence>
<dbReference type="GO" id="GO:0005737">
    <property type="term" value="C:cytoplasm"/>
    <property type="evidence" value="ECO:0007669"/>
    <property type="project" value="TreeGrafter"/>
</dbReference>
<dbReference type="PANTHER" id="PTHR43735:SF24">
    <property type="entry name" value="NUCLEOTIDE-DISULPHIDE OXIDOREDUCTASE AMID-LIKE, PUTATIVE (AFU_ORTHOLOGUE AFUA_1G17180)-RELATED"/>
    <property type="match status" value="1"/>
</dbReference>
<dbReference type="GeneID" id="85385233"/>
<feature type="region of interest" description="Disordered" evidence="1">
    <location>
        <begin position="158"/>
        <end position="180"/>
    </location>
</feature>
<gene>
    <name evidence="3" type="ORF">BDZ83DRAFT_152141</name>
</gene>
<evidence type="ECO:0000259" key="2">
    <source>
        <dbReference type="Pfam" id="PF07992"/>
    </source>
</evidence>
<evidence type="ECO:0000313" key="4">
    <source>
        <dbReference type="Proteomes" id="UP001244207"/>
    </source>
</evidence>
<comment type="caution">
    <text evidence="3">The sequence shown here is derived from an EMBL/GenBank/DDBJ whole genome shotgun (WGS) entry which is preliminary data.</text>
</comment>
<protein>
    <recommendedName>
        <fullName evidence="2">FAD/NAD(P)-binding domain-containing protein</fullName>
    </recommendedName>
</protein>
<dbReference type="Proteomes" id="UP001244207">
    <property type="component" value="Unassembled WGS sequence"/>
</dbReference>
<dbReference type="PRINTS" id="PR00368">
    <property type="entry name" value="FADPNR"/>
</dbReference>
<evidence type="ECO:0000313" key="3">
    <source>
        <dbReference type="EMBL" id="KAK1728158.1"/>
    </source>
</evidence>
<dbReference type="Gene3D" id="3.50.50.100">
    <property type="match status" value="1"/>
</dbReference>
<dbReference type="PANTHER" id="PTHR43735">
    <property type="entry name" value="APOPTOSIS-INDUCING FACTOR 1"/>
    <property type="match status" value="1"/>
</dbReference>
<name>A0AAD8XJH9_GLOAC</name>
<feature type="domain" description="FAD/NAD(P)-binding" evidence="2">
    <location>
        <begin position="208"/>
        <end position="500"/>
    </location>
</feature>
<dbReference type="InterPro" id="IPR023753">
    <property type="entry name" value="FAD/NAD-binding_dom"/>
</dbReference>
<dbReference type="EMBL" id="JAHMHS010000019">
    <property type="protein sequence ID" value="KAK1728158.1"/>
    <property type="molecule type" value="Genomic_DNA"/>
</dbReference>
<dbReference type="AlphaFoldDB" id="A0AAD8XJH9"/>